<organism evidence="5 6">
    <name type="scientific">Listeria booriae</name>
    <dbReference type="NCBI Taxonomy" id="1552123"/>
    <lineage>
        <taxon>Bacteria</taxon>
        <taxon>Bacillati</taxon>
        <taxon>Bacillota</taxon>
        <taxon>Bacilli</taxon>
        <taxon>Bacillales</taxon>
        <taxon>Listeriaceae</taxon>
        <taxon>Listeria</taxon>
    </lineage>
</organism>
<feature type="transmembrane region" description="Helical" evidence="3">
    <location>
        <begin position="37"/>
        <end position="56"/>
    </location>
</feature>
<feature type="transmembrane region" description="Helical" evidence="3">
    <location>
        <begin position="191"/>
        <end position="210"/>
    </location>
</feature>
<comment type="similarity">
    <text evidence="2">Belongs to the acyltransferase 3 family.</text>
</comment>
<name>A0A099W5V9_9LIST</name>
<dbReference type="GO" id="GO:0016747">
    <property type="term" value="F:acyltransferase activity, transferring groups other than amino-acyl groups"/>
    <property type="evidence" value="ECO:0007669"/>
    <property type="project" value="InterPro"/>
</dbReference>
<keyword evidence="3" id="KW-1133">Transmembrane helix</keyword>
<protein>
    <recommendedName>
        <fullName evidence="4">Acyltransferase 3 domain-containing protein</fullName>
    </recommendedName>
</protein>
<reference evidence="5 6" key="1">
    <citation type="submission" date="2014-05" db="EMBL/GenBank/DDBJ databases">
        <title>Novel Listeriaceae from food processing environments.</title>
        <authorList>
            <person name="den Bakker H.C."/>
        </authorList>
    </citation>
    <scope>NUCLEOTIDE SEQUENCE [LARGE SCALE GENOMIC DNA]</scope>
    <source>
        <strain evidence="5 6">FSL A5-0281</strain>
    </source>
</reference>
<feature type="domain" description="Acyltransferase 3" evidence="4">
    <location>
        <begin position="9"/>
        <end position="291"/>
    </location>
</feature>
<accession>A0A099W5V9</accession>
<feature type="transmembrane region" description="Helical" evidence="3">
    <location>
        <begin position="141"/>
        <end position="157"/>
    </location>
</feature>
<keyword evidence="6" id="KW-1185">Reference proteome</keyword>
<feature type="transmembrane region" description="Helical" evidence="3">
    <location>
        <begin position="216"/>
        <end position="236"/>
    </location>
</feature>
<dbReference type="InterPro" id="IPR002656">
    <property type="entry name" value="Acyl_transf_3_dom"/>
</dbReference>
<dbReference type="EMBL" id="JNFA01000024">
    <property type="protein sequence ID" value="KGL40372.1"/>
    <property type="molecule type" value="Genomic_DNA"/>
</dbReference>
<evidence type="ECO:0000313" key="5">
    <source>
        <dbReference type="EMBL" id="KGL40372.1"/>
    </source>
</evidence>
<evidence type="ECO:0000256" key="2">
    <source>
        <dbReference type="ARBA" id="ARBA00007400"/>
    </source>
</evidence>
<feature type="transmembrane region" description="Helical" evidence="3">
    <location>
        <begin position="12"/>
        <end position="31"/>
    </location>
</feature>
<evidence type="ECO:0000313" key="6">
    <source>
        <dbReference type="Proteomes" id="UP000029844"/>
    </source>
</evidence>
<evidence type="ECO:0000256" key="1">
    <source>
        <dbReference type="ARBA" id="ARBA00004370"/>
    </source>
</evidence>
<feature type="transmembrane region" description="Helical" evidence="3">
    <location>
        <begin position="77"/>
        <end position="105"/>
    </location>
</feature>
<dbReference type="GeneID" id="58717850"/>
<feature type="transmembrane region" description="Helical" evidence="3">
    <location>
        <begin position="117"/>
        <end position="134"/>
    </location>
</feature>
<dbReference type="OrthoDB" id="3268734at2"/>
<dbReference type="Pfam" id="PF01757">
    <property type="entry name" value="Acyl_transf_3"/>
    <property type="match status" value="1"/>
</dbReference>
<comment type="subcellular location">
    <subcellularLocation>
        <location evidence="1">Membrane</location>
    </subcellularLocation>
</comment>
<dbReference type="RefSeq" id="WP_036086549.1">
    <property type="nucleotide sequence ID" value="NZ_CBCSHQ010000002.1"/>
</dbReference>
<feature type="transmembrane region" description="Helical" evidence="3">
    <location>
        <begin position="272"/>
        <end position="292"/>
    </location>
</feature>
<dbReference type="Proteomes" id="UP000029844">
    <property type="component" value="Unassembled WGS sequence"/>
</dbReference>
<sequence>MLTKTHTNIGKGIAILLVIFGHILLELFHVHTFIQSIGVFLFLILSGYGITASVNSNPENKKWFARLKRMKKIMVPYWLVTICKIIALMLLGVLSVSVAVIAEALFFDMNKTIDATMWFILYIIVWYITGSIIFSVAKNKMQAIILFFLVASIFIVFVDLPNWAFYAFGLPIGVLWNSYEHVFLRIIQKISGWLYLALFLALATASTSIVHSFKTAMPTTLLAALLILCFVYKVVAHNSILEYLGKNSYELYLIEGFWLYSTGFIYDRYSEFINLFLYLGLLTGSYLLWVVARKFLLQSKTIQDLWTT</sequence>
<keyword evidence="3" id="KW-0812">Transmembrane</keyword>
<proteinExistence type="inferred from homology"/>
<comment type="caution">
    <text evidence="5">The sequence shown here is derived from an EMBL/GenBank/DDBJ whole genome shotgun (WGS) entry which is preliminary data.</text>
</comment>
<evidence type="ECO:0000256" key="3">
    <source>
        <dbReference type="SAM" id="Phobius"/>
    </source>
</evidence>
<evidence type="ECO:0000259" key="4">
    <source>
        <dbReference type="Pfam" id="PF01757"/>
    </source>
</evidence>
<keyword evidence="3" id="KW-0472">Membrane</keyword>
<gene>
    <name evidence="5" type="ORF">EP57_10770</name>
</gene>
<dbReference type="eggNOG" id="COG1835">
    <property type="taxonomic scope" value="Bacteria"/>
</dbReference>
<dbReference type="AlphaFoldDB" id="A0A099W5V9"/>